<dbReference type="Pfam" id="PF21006">
    <property type="entry name" value="NHase_beta_N"/>
    <property type="match status" value="1"/>
</dbReference>
<dbReference type="InterPro" id="IPR008990">
    <property type="entry name" value="Elect_transpt_acc-like_dom_sf"/>
</dbReference>
<dbReference type="OrthoDB" id="9811616at2"/>
<feature type="domain" description="Nitrile hydratase beta subunit-like N-terminal" evidence="1">
    <location>
        <begin position="27"/>
        <end position="115"/>
    </location>
</feature>
<protein>
    <recommendedName>
        <fullName evidence="1">Nitrile hydratase beta subunit-like N-terminal domain-containing protein</fullName>
    </recommendedName>
</protein>
<dbReference type="InterPro" id="IPR049054">
    <property type="entry name" value="CN_hydtase_beta-like_N"/>
</dbReference>
<evidence type="ECO:0000313" key="3">
    <source>
        <dbReference type="Proteomes" id="UP000430146"/>
    </source>
</evidence>
<dbReference type="RefSeq" id="WP_159230003.1">
    <property type="nucleotide sequence ID" value="NZ_CACSIP010000012.1"/>
</dbReference>
<evidence type="ECO:0000313" key="2">
    <source>
        <dbReference type="EMBL" id="CAA0108230.1"/>
    </source>
</evidence>
<sequence length="133" mass="15089">MSAPTDEIAFVGFDDPGDATALPRSNGELIFDAPWQGRLFGLVVQMCKSRIFEWDEFKKHLIDVIGESESLGMTDVCDPAVYYRQFGEAFTRLAVEKQFLHEAGLEDRVREEAVRLSHADHDHGHDHDHDHGH</sequence>
<organism evidence="2 3">
    <name type="scientific">Mycolicibacterium vanbaalenii</name>
    <name type="common">Mycobacterium vanbaalenii</name>
    <dbReference type="NCBI Taxonomy" id="110539"/>
    <lineage>
        <taxon>Bacteria</taxon>
        <taxon>Bacillati</taxon>
        <taxon>Actinomycetota</taxon>
        <taxon>Actinomycetes</taxon>
        <taxon>Mycobacteriales</taxon>
        <taxon>Mycobacteriaceae</taxon>
        <taxon>Mycolicibacterium</taxon>
    </lineage>
</organism>
<dbReference type="Proteomes" id="UP000430146">
    <property type="component" value="Unassembled WGS sequence"/>
</dbReference>
<gene>
    <name evidence="2" type="ORF">AELLOGFF_00564</name>
</gene>
<dbReference type="SUPFAM" id="SSF50090">
    <property type="entry name" value="Electron transport accessory proteins"/>
    <property type="match status" value="1"/>
</dbReference>
<dbReference type="EMBL" id="CACSIP010000012">
    <property type="protein sequence ID" value="CAA0108230.1"/>
    <property type="molecule type" value="Genomic_DNA"/>
</dbReference>
<accession>A0A5S9PTU9</accession>
<dbReference type="Gene3D" id="1.10.472.20">
    <property type="entry name" value="Nitrile hydratase, beta subunit"/>
    <property type="match status" value="1"/>
</dbReference>
<keyword evidence="3" id="KW-1185">Reference proteome</keyword>
<dbReference type="AlphaFoldDB" id="A0A5S9PTU9"/>
<dbReference type="InterPro" id="IPR042262">
    <property type="entry name" value="CN_hydtase_beta_C"/>
</dbReference>
<proteinExistence type="predicted"/>
<reference evidence="2 3" key="1">
    <citation type="submission" date="2019-11" db="EMBL/GenBank/DDBJ databases">
        <authorList>
            <person name="Holert J."/>
        </authorList>
    </citation>
    <scope>NUCLEOTIDE SEQUENCE [LARGE SCALE GENOMIC DNA]</scope>
    <source>
        <strain evidence="2">BC8_1</strain>
    </source>
</reference>
<name>A0A5S9PTU9_MYCVN</name>
<evidence type="ECO:0000259" key="1">
    <source>
        <dbReference type="Pfam" id="PF21006"/>
    </source>
</evidence>